<keyword evidence="2" id="KW-1185">Reference proteome</keyword>
<proteinExistence type="predicted"/>
<evidence type="ECO:0000313" key="1">
    <source>
        <dbReference type="EMBL" id="ATG74612.1"/>
    </source>
</evidence>
<organism evidence="1 2">
    <name type="scientific">Zobellella denitrificans</name>
    <dbReference type="NCBI Taxonomy" id="347534"/>
    <lineage>
        <taxon>Bacteria</taxon>
        <taxon>Pseudomonadati</taxon>
        <taxon>Pseudomonadota</taxon>
        <taxon>Gammaproteobacteria</taxon>
        <taxon>Aeromonadales</taxon>
        <taxon>Aeromonadaceae</taxon>
        <taxon>Zobellella</taxon>
    </lineage>
</organism>
<dbReference type="Proteomes" id="UP000217763">
    <property type="component" value="Chromosome"/>
</dbReference>
<gene>
    <name evidence="1" type="ORF">AN401_12730</name>
</gene>
<dbReference type="AlphaFoldDB" id="A0A291HR59"/>
<sequence>MNGTNKLTFLSAIKYWGRADSIKVIPSVVTNCKPSVCKKLSFLDKLKAYIIHSYFFANINNIAKDDTIIIKHSWLTYVQNRLLRYF</sequence>
<protein>
    <submittedName>
        <fullName evidence="1">Uncharacterized protein</fullName>
    </submittedName>
</protein>
<name>A0A291HR59_9GAMM</name>
<evidence type="ECO:0000313" key="2">
    <source>
        <dbReference type="Proteomes" id="UP000217763"/>
    </source>
</evidence>
<reference evidence="2" key="1">
    <citation type="submission" date="2015-09" db="EMBL/GenBank/DDBJ databases">
        <authorList>
            <person name="Shao Z."/>
            <person name="Wang L."/>
        </authorList>
    </citation>
    <scope>NUCLEOTIDE SEQUENCE [LARGE SCALE GENOMIC DNA]</scope>
    <source>
        <strain evidence="2">F13-1</strain>
    </source>
</reference>
<dbReference type="KEGG" id="zdf:AN401_12730"/>
<accession>A0A291HR59</accession>
<dbReference type="EMBL" id="CP012621">
    <property type="protein sequence ID" value="ATG74612.1"/>
    <property type="molecule type" value="Genomic_DNA"/>
</dbReference>